<sequence length="100" mass="10473">MGDGGQRYVGEGQAAVHDEAQASPLLFVREVRQPAGTVGRFGIRMGLTTPAQSAAYVQMLSTTAYTAARADEDAGAAIQAGDPADRQRSLSPSPEGQRRP</sequence>
<dbReference type="Proteomes" id="UP000584670">
    <property type="component" value="Unassembled WGS sequence"/>
</dbReference>
<dbReference type="AlphaFoldDB" id="A0A7X1J3R4"/>
<proteinExistence type="predicted"/>
<feature type="region of interest" description="Disordered" evidence="1">
    <location>
        <begin position="74"/>
        <end position="100"/>
    </location>
</feature>
<evidence type="ECO:0000256" key="1">
    <source>
        <dbReference type="SAM" id="MobiDB-lite"/>
    </source>
</evidence>
<evidence type="ECO:0000313" key="2">
    <source>
        <dbReference type="EMBL" id="MBC2903614.1"/>
    </source>
</evidence>
<comment type="caution">
    <text evidence="2">The sequence shown here is derived from an EMBL/GenBank/DDBJ whole genome shotgun (WGS) entry which is preliminary data.</text>
</comment>
<dbReference type="RefSeq" id="WP_186283542.1">
    <property type="nucleotide sequence ID" value="NZ_JACMSF010000018.1"/>
</dbReference>
<reference evidence="2 3" key="1">
    <citation type="submission" date="2020-08" db="EMBL/GenBank/DDBJ databases">
        <title>Streptomyces sp. PSKA01 genome sequencing and assembly.</title>
        <authorList>
            <person name="Mandal S."/>
            <person name="Maiti P.K."/>
            <person name="Das P."/>
        </authorList>
    </citation>
    <scope>NUCLEOTIDE SEQUENCE [LARGE SCALE GENOMIC DNA]</scope>
    <source>
        <strain evidence="2 3">PSKA01</strain>
    </source>
</reference>
<gene>
    <name evidence="2" type="ORF">H4N64_18710</name>
</gene>
<keyword evidence="3" id="KW-1185">Reference proteome</keyword>
<name>A0A7X1J3R4_9ACTN</name>
<accession>A0A7X1J3R4</accession>
<protein>
    <submittedName>
        <fullName evidence="2">Uncharacterized protein</fullName>
    </submittedName>
</protein>
<evidence type="ECO:0000313" key="3">
    <source>
        <dbReference type="Proteomes" id="UP000584670"/>
    </source>
</evidence>
<dbReference type="EMBL" id="JACMSF010000018">
    <property type="protein sequence ID" value="MBC2903614.1"/>
    <property type="molecule type" value="Genomic_DNA"/>
</dbReference>
<organism evidence="2 3">
    <name type="scientific">Streptomyces cupreus</name>
    <dbReference type="NCBI Taxonomy" id="2759956"/>
    <lineage>
        <taxon>Bacteria</taxon>
        <taxon>Bacillati</taxon>
        <taxon>Actinomycetota</taxon>
        <taxon>Actinomycetes</taxon>
        <taxon>Kitasatosporales</taxon>
        <taxon>Streptomycetaceae</taxon>
        <taxon>Streptomyces</taxon>
    </lineage>
</organism>